<accession>A0A7J7RQ03</accession>
<organism evidence="2 3">
    <name type="scientific">Rhinolophus ferrumequinum</name>
    <name type="common">Greater horseshoe bat</name>
    <dbReference type="NCBI Taxonomy" id="59479"/>
    <lineage>
        <taxon>Eukaryota</taxon>
        <taxon>Metazoa</taxon>
        <taxon>Chordata</taxon>
        <taxon>Craniata</taxon>
        <taxon>Vertebrata</taxon>
        <taxon>Euteleostomi</taxon>
        <taxon>Mammalia</taxon>
        <taxon>Eutheria</taxon>
        <taxon>Laurasiatheria</taxon>
        <taxon>Chiroptera</taxon>
        <taxon>Yinpterochiroptera</taxon>
        <taxon>Rhinolophoidea</taxon>
        <taxon>Rhinolophidae</taxon>
        <taxon>Rhinolophinae</taxon>
        <taxon>Rhinolophus</taxon>
    </lineage>
</organism>
<sequence>MGVPLYVTLRLSLAAFRILSLSLSFAILTIMCLGVDLFGLILVGTLCTSWTCMLVSFIRLGKFSDIITSNMFSIPCLLSSPSGIPMMRMLLRLMLSQRSLRPSSMFFILFSFCCSVWVISATLSSKSLIRSSASSSLLVIPSSEFLISVIVFFSSNWFFVMISTSFFMFSLSSFVMISTSFFMSSLSSLNILITSVLNSVSERLVTSASFGSSCGSFFCSFIWDVYLCFPILADCVYFDILGRSPRVLSSC</sequence>
<reference evidence="2 3" key="1">
    <citation type="journal article" date="2020" name="Nature">
        <title>Six reference-quality genomes reveal evolution of bat adaptations.</title>
        <authorList>
            <person name="Jebb D."/>
            <person name="Huang Z."/>
            <person name="Pippel M."/>
            <person name="Hughes G.M."/>
            <person name="Lavrichenko K."/>
            <person name="Devanna P."/>
            <person name="Winkler S."/>
            <person name="Jermiin L.S."/>
            <person name="Skirmuntt E.C."/>
            <person name="Katzourakis A."/>
            <person name="Burkitt-Gray L."/>
            <person name="Ray D.A."/>
            <person name="Sullivan K.A.M."/>
            <person name="Roscito J.G."/>
            <person name="Kirilenko B.M."/>
            <person name="Davalos L.M."/>
            <person name="Corthals A.P."/>
            <person name="Power M.L."/>
            <person name="Jones G."/>
            <person name="Ransome R.D."/>
            <person name="Dechmann D.K.N."/>
            <person name="Locatelli A.G."/>
            <person name="Puechmaille S.J."/>
            <person name="Fedrigo O."/>
            <person name="Jarvis E.D."/>
            <person name="Hiller M."/>
            <person name="Vernes S.C."/>
            <person name="Myers E.W."/>
            <person name="Teeling E.C."/>
        </authorList>
    </citation>
    <scope>NUCLEOTIDE SEQUENCE [LARGE SCALE GENOMIC DNA]</scope>
    <source>
        <strain evidence="2">MRhiFer1</strain>
        <tissue evidence="2">Lung</tissue>
    </source>
</reference>
<dbReference type="AlphaFoldDB" id="A0A7J7RQ03"/>
<proteinExistence type="predicted"/>
<comment type="caution">
    <text evidence="2">The sequence shown here is derived from an EMBL/GenBank/DDBJ whole genome shotgun (WGS) entry which is preliminary data.</text>
</comment>
<gene>
    <name evidence="2" type="ORF">mRhiFer1_009411</name>
</gene>
<dbReference type="Proteomes" id="UP000585614">
    <property type="component" value="Unassembled WGS sequence"/>
</dbReference>
<keyword evidence="1" id="KW-0812">Transmembrane</keyword>
<feature type="transmembrane region" description="Helical" evidence="1">
    <location>
        <begin position="105"/>
        <end position="125"/>
    </location>
</feature>
<feature type="transmembrane region" description="Helical" evidence="1">
    <location>
        <begin position="12"/>
        <end position="33"/>
    </location>
</feature>
<evidence type="ECO:0000256" key="1">
    <source>
        <dbReference type="SAM" id="Phobius"/>
    </source>
</evidence>
<feature type="transmembrane region" description="Helical" evidence="1">
    <location>
        <begin position="221"/>
        <end position="240"/>
    </location>
</feature>
<keyword evidence="1" id="KW-1133">Transmembrane helix</keyword>
<evidence type="ECO:0000313" key="2">
    <source>
        <dbReference type="EMBL" id="KAF6278127.1"/>
    </source>
</evidence>
<evidence type="ECO:0000313" key="3">
    <source>
        <dbReference type="Proteomes" id="UP000585614"/>
    </source>
</evidence>
<name>A0A7J7RQ03_RHIFE</name>
<keyword evidence="1" id="KW-0472">Membrane</keyword>
<dbReference type="EMBL" id="JACAGC010000025">
    <property type="protein sequence ID" value="KAF6278127.1"/>
    <property type="molecule type" value="Genomic_DNA"/>
</dbReference>
<feature type="transmembrane region" description="Helical" evidence="1">
    <location>
        <begin position="145"/>
        <end position="169"/>
    </location>
</feature>
<feature type="transmembrane region" description="Helical" evidence="1">
    <location>
        <begin position="40"/>
        <end position="60"/>
    </location>
</feature>
<feature type="transmembrane region" description="Helical" evidence="1">
    <location>
        <begin position="181"/>
        <end position="201"/>
    </location>
</feature>
<protein>
    <submittedName>
        <fullName evidence="2">Uncharacterized protein</fullName>
    </submittedName>
</protein>